<dbReference type="PANTHER" id="PTHR33047">
    <property type="entry name" value="PROTEIN TAR1"/>
    <property type="match status" value="1"/>
</dbReference>
<evidence type="ECO:0000256" key="1">
    <source>
        <dbReference type="SAM" id="MobiDB-lite"/>
    </source>
</evidence>
<feature type="region of interest" description="Disordered" evidence="1">
    <location>
        <begin position="107"/>
        <end position="130"/>
    </location>
</feature>
<name>A0A0F7SKA6_PHARH</name>
<reference evidence="2" key="1">
    <citation type="submission" date="2014-08" db="EMBL/GenBank/DDBJ databases">
        <authorList>
            <person name="Sharma Rahul"/>
            <person name="Thines Marco"/>
        </authorList>
    </citation>
    <scope>NUCLEOTIDE SEQUENCE</scope>
</reference>
<dbReference type="AlphaFoldDB" id="A0A0F7SKA6"/>
<organism evidence="2">
    <name type="scientific">Phaffia rhodozyma</name>
    <name type="common">Yeast</name>
    <name type="synonym">Xanthophyllomyces dendrorhous</name>
    <dbReference type="NCBI Taxonomy" id="264483"/>
    <lineage>
        <taxon>Eukaryota</taxon>
        <taxon>Fungi</taxon>
        <taxon>Dikarya</taxon>
        <taxon>Basidiomycota</taxon>
        <taxon>Agaricomycotina</taxon>
        <taxon>Tremellomycetes</taxon>
        <taxon>Cystofilobasidiales</taxon>
        <taxon>Mrakiaceae</taxon>
        <taxon>Phaffia</taxon>
    </lineage>
</organism>
<dbReference type="EMBL" id="LN483307">
    <property type="protein sequence ID" value="CDZ98118.1"/>
    <property type="molecule type" value="Genomic_DNA"/>
</dbReference>
<protein>
    <submittedName>
        <fullName evidence="2">Uncharacterized protein</fullName>
    </submittedName>
</protein>
<sequence length="130" mass="14495">MDSDLEAFSHNPADGSFAAMPDQTAAKTNYPNELFLSSRSLLVGEQSNAYRILLRLKFRGTKGSIGHTFMVCIHTENQNQGGFYPFVLLEISVLHEPPLGHLRYRLTDVPPQPNSPPDNVFNPDQPRMGP</sequence>
<evidence type="ECO:0000313" key="2">
    <source>
        <dbReference type="EMBL" id="CDZ98118.1"/>
    </source>
</evidence>
<dbReference type="InterPro" id="IPR052997">
    <property type="entry name" value="RRT15-like"/>
</dbReference>
<dbReference type="PANTHER" id="PTHR33047:SF8">
    <property type="entry name" value="REGULATOR OF RDNA TRANSCRIPTION PROTEIN 15"/>
    <property type="match status" value="1"/>
</dbReference>
<accession>A0A0F7SKA6</accession>
<proteinExistence type="predicted"/>